<dbReference type="EMBL" id="CP029210">
    <property type="protein sequence ID" value="AWI52734.1"/>
    <property type="molecule type" value="Genomic_DNA"/>
</dbReference>
<keyword evidence="2" id="KW-0732">Signal</keyword>
<accession>A0A2U8FQN2</accession>
<dbReference type="InterPro" id="IPR001087">
    <property type="entry name" value="GDSL"/>
</dbReference>
<keyword evidence="4" id="KW-1185">Reference proteome</keyword>
<evidence type="ECO:0000256" key="1">
    <source>
        <dbReference type="ARBA" id="ARBA00022801"/>
    </source>
</evidence>
<dbReference type="SUPFAM" id="SSF52266">
    <property type="entry name" value="SGNH hydrolase"/>
    <property type="match status" value="1"/>
</dbReference>
<dbReference type="InterPro" id="IPR036514">
    <property type="entry name" value="SGNH_hydro_sf"/>
</dbReference>
<evidence type="ECO:0000313" key="4">
    <source>
        <dbReference type="Proteomes" id="UP000244892"/>
    </source>
</evidence>
<dbReference type="KEGG" id="aon:DEH84_04330"/>
<dbReference type="Gene3D" id="3.40.50.1110">
    <property type="entry name" value="SGNH hydrolase"/>
    <property type="match status" value="1"/>
</dbReference>
<feature type="chain" id="PRO_5016086493" description="PEP-CTERM protein-sorting domain-containing protein" evidence="2">
    <location>
        <begin position="31"/>
        <end position="346"/>
    </location>
</feature>
<dbReference type="PANTHER" id="PTHR45648:SF22">
    <property type="entry name" value="GDSL LIPASE_ACYLHYDROLASE FAMILY PROTEIN (AFU_ORTHOLOGUE AFUA_4G14700)"/>
    <property type="match status" value="1"/>
</dbReference>
<protein>
    <recommendedName>
        <fullName evidence="5">PEP-CTERM protein-sorting domain-containing protein</fullName>
    </recommendedName>
</protein>
<gene>
    <name evidence="3" type="ORF">DEH84_04330</name>
</gene>
<feature type="signal peptide" evidence="2">
    <location>
        <begin position="1"/>
        <end position="30"/>
    </location>
</feature>
<dbReference type="PANTHER" id="PTHR45648">
    <property type="entry name" value="GDSL LIPASE/ACYLHYDROLASE FAMILY PROTEIN (AFU_ORTHOLOGUE AFUA_4G14700)"/>
    <property type="match status" value="1"/>
</dbReference>
<dbReference type="CDD" id="cd01846">
    <property type="entry name" value="fatty_acyltransferase_like"/>
    <property type="match status" value="1"/>
</dbReference>
<dbReference type="InterPro" id="IPR051058">
    <property type="entry name" value="GDSL_Est/Lipase"/>
</dbReference>
<dbReference type="Pfam" id="PF00657">
    <property type="entry name" value="Lipase_GDSL"/>
    <property type="match status" value="1"/>
</dbReference>
<sequence length="346" mass="35300">MTTVLFTLSRVCATVALAAAAVFAAAPAQAYSELVVFGDSLSDNGNAQKALVARGFPLPLPMTPYVGGRFTNGPTAAEVLATTLGVALNDRAYGGAYSGTGSKFKDITSVLNDTGMADQVSSYIKTAGGPLKADSLYMVWGGGNDFLDVLVAGVSSETLQAVGAQAIRNIAGHIGTLYAAGARDFFVPDLADFSFTYAAQQQSTDSQAALSGMTAKFNLGMDMALDKLESSLSGITIHRFDTNRTLNAYRADLVADGGTLTARCWGGSYAGVLASPGMTACSNPDSYFLFDAVHPTSGVHQALGTAFAAAVPEPSASGLALVGLLGVAVLASRRRAGAAIHAGQGA</sequence>
<dbReference type="GO" id="GO:0016788">
    <property type="term" value="F:hydrolase activity, acting on ester bonds"/>
    <property type="evidence" value="ECO:0007669"/>
    <property type="project" value="InterPro"/>
</dbReference>
<evidence type="ECO:0008006" key="5">
    <source>
        <dbReference type="Google" id="ProtNLM"/>
    </source>
</evidence>
<reference evidence="3 4" key="1">
    <citation type="submission" date="2018-05" db="EMBL/GenBank/DDBJ databases">
        <title>complete genome sequence of Aquabacterium olei NBRC 110486.</title>
        <authorList>
            <person name="Tang B."/>
            <person name="Chang J."/>
            <person name="Zhang L."/>
            <person name="Yang H."/>
        </authorList>
    </citation>
    <scope>NUCLEOTIDE SEQUENCE [LARGE SCALE GENOMIC DNA]</scope>
    <source>
        <strain evidence="3 4">NBRC 110486</strain>
    </source>
</reference>
<organism evidence="3 4">
    <name type="scientific">Aquabacterium olei</name>
    <dbReference type="NCBI Taxonomy" id="1296669"/>
    <lineage>
        <taxon>Bacteria</taxon>
        <taxon>Pseudomonadati</taxon>
        <taxon>Pseudomonadota</taxon>
        <taxon>Betaproteobacteria</taxon>
        <taxon>Burkholderiales</taxon>
        <taxon>Aquabacterium</taxon>
    </lineage>
</organism>
<dbReference type="RefSeq" id="WP_109035096.1">
    <property type="nucleotide sequence ID" value="NZ_CP029210.1"/>
</dbReference>
<evidence type="ECO:0000313" key="3">
    <source>
        <dbReference type="EMBL" id="AWI52734.1"/>
    </source>
</evidence>
<evidence type="ECO:0000256" key="2">
    <source>
        <dbReference type="SAM" id="SignalP"/>
    </source>
</evidence>
<keyword evidence="1" id="KW-0378">Hydrolase</keyword>
<dbReference type="OrthoDB" id="5292073at2"/>
<proteinExistence type="predicted"/>
<name>A0A2U8FQN2_9BURK</name>
<dbReference type="Proteomes" id="UP000244892">
    <property type="component" value="Chromosome"/>
</dbReference>
<dbReference type="AlphaFoldDB" id="A0A2U8FQN2"/>